<sequence length="519" mass="55949">MRTVFEGSVHVAYMQMYVDSRAQWSAIEEDHRAGQVNGLCGAAVEGYLFLTTGMHTGSVGLTIEVHDGPPEVDGRWEDVVEAPFNPQARTVRLAQWGDADACEFELDLVHHRVRYCATGMDEANAHGVVFAGEPPVDHYLLQFWPAPAEPDRVIRQTSDQAAYWNRIARDRPPPPTPDERAAAARAAREEQARERAERVREYELRQWAGRLPTERLRQVRGNVHGMRMLDVHLVHAIARVDDGTQRAIAHWAAHRAYTVAGLADVDWIAPALTALDAGAPLPAPFDDPAELWRRLLEDRNVPHTTITLPDGATHNALQQACALPALLGAADPDSLRAALDALHAAAYAHGTDHRAFLDEVRDTWPALGVVPPAPTEPPPPPHPFPFIGEDAPADTAPARSTSADEARPTAPERDPKAPPPRPGHRPPSPPPITPPNAPRPPGKGLASPLPAPGPRPAGAATSMDGVRIVLVTTSVAPPAVAEPSGKNRPAGIPTEDVSTATGGEEEPHDIGSPDRRGRT</sequence>
<name>A0A401Z4R1_9ACTN</name>
<comment type="caution">
    <text evidence="2">The sequence shown here is derived from an EMBL/GenBank/DDBJ whole genome shotgun (WGS) entry which is preliminary data.</text>
</comment>
<evidence type="ECO:0000256" key="1">
    <source>
        <dbReference type="SAM" id="MobiDB-lite"/>
    </source>
</evidence>
<reference evidence="2 3" key="1">
    <citation type="submission" date="2018-12" db="EMBL/GenBank/DDBJ databases">
        <title>Draft genome sequence of Embleya hyalina NBRC 13850T.</title>
        <authorList>
            <person name="Komaki H."/>
            <person name="Hosoyama A."/>
            <person name="Kimura A."/>
            <person name="Ichikawa N."/>
            <person name="Tamura T."/>
        </authorList>
    </citation>
    <scope>NUCLEOTIDE SEQUENCE [LARGE SCALE GENOMIC DNA]</scope>
    <source>
        <strain evidence="2 3">NBRC 13850</strain>
    </source>
</reference>
<dbReference type="EMBL" id="BIFH01000053">
    <property type="protein sequence ID" value="GCE01828.1"/>
    <property type="molecule type" value="Genomic_DNA"/>
</dbReference>
<gene>
    <name evidence="2" type="ORF">EHYA_09602</name>
</gene>
<dbReference type="AlphaFoldDB" id="A0A401Z4R1"/>
<dbReference type="Proteomes" id="UP000286931">
    <property type="component" value="Unassembled WGS sequence"/>
</dbReference>
<organism evidence="2 3">
    <name type="scientific">Embleya hyalina</name>
    <dbReference type="NCBI Taxonomy" id="516124"/>
    <lineage>
        <taxon>Bacteria</taxon>
        <taxon>Bacillati</taxon>
        <taxon>Actinomycetota</taxon>
        <taxon>Actinomycetes</taxon>
        <taxon>Kitasatosporales</taxon>
        <taxon>Streptomycetaceae</taxon>
        <taxon>Embleya</taxon>
    </lineage>
</organism>
<feature type="compositionally biased region" description="Pro residues" evidence="1">
    <location>
        <begin position="417"/>
        <end position="441"/>
    </location>
</feature>
<feature type="compositionally biased region" description="Basic and acidic residues" evidence="1">
    <location>
        <begin position="402"/>
        <end position="416"/>
    </location>
</feature>
<proteinExistence type="predicted"/>
<feature type="compositionally biased region" description="Pro residues" evidence="1">
    <location>
        <begin position="371"/>
        <end position="384"/>
    </location>
</feature>
<feature type="region of interest" description="Disordered" evidence="1">
    <location>
        <begin position="475"/>
        <end position="519"/>
    </location>
</feature>
<keyword evidence="3" id="KW-1185">Reference proteome</keyword>
<feature type="region of interest" description="Disordered" evidence="1">
    <location>
        <begin position="367"/>
        <end position="461"/>
    </location>
</feature>
<accession>A0A401Z4R1</accession>
<protein>
    <submittedName>
        <fullName evidence="2">Uncharacterized protein</fullName>
    </submittedName>
</protein>
<evidence type="ECO:0000313" key="2">
    <source>
        <dbReference type="EMBL" id="GCE01828.1"/>
    </source>
</evidence>
<evidence type="ECO:0000313" key="3">
    <source>
        <dbReference type="Proteomes" id="UP000286931"/>
    </source>
</evidence>
<dbReference type="RefSeq" id="WP_174861537.1">
    <property type="nucleotide sequence ID" value="NZ_BIFH01000053.1"/>
</dbReference>
<feature type="compositionally biased region" description="Basic and acidic residues" evidence="1">
    <location>
        <begin position="508"/>
        <end position="519"/>
    </location>
</feature>